<reference evidence="2" key="1">
    <citation type="submission" date="2021-01" db="EMBL/GenBank/DDBJ databases">
        <authorList>
            <consortium name="Genoscope - CEA"/>
            <person name="William W."/>
        </authorList>
    </citation>
    <scope>NUCLEOTIDE SEQUENCE</scope>
</reference>
<evidence type="ECO:0000313" key="2">
    <source>
        <dbReference type="EMBL" id="CAF1759089.1"/>
    </source>
</evidence>
<dbReference type="SUPFAM" id="SSF50249">
    <property type="entry name" value="Nucleic acid-binding proteins"/>
    <property type="match status" value="3"/>
</dbReference>
<proteinExistence type="predicted"/>
<dbReference type="CDD" id="cd04480">
    <property type="entry name" value="RPA1_DBD_A_like"/>
    <property type="match status" value="1"/>
</dbReference>
<dbReference type="InterPro" id="IPR012340">
    <property type="entry name" value="NA-bd_OB-fold"/>
</dbReference>
<dbReference type="Gene3D" id="2.40.50.140">
    <property type="entry name" value="Nucleic acid-binding proteins"/>
    <property type="match status" value="2"/>
</dbReference>
<sequence length="429" mass="48627">MAPPTTLAVPTTFDDLEGDFCNKDVFVRLIHCWEARNFKKANILMGVELLLIDSKSTTIQGFISTHFLPRFKEDLKPNTVYKLNGFSIRPSKSVYRVSPHKHGISFNNKTTFAPVHEVDYQIDSQHFRIRDLQAFTDIVDKHTDLLDIIGFLRVINGDNLETQTPMATAPAPAGERSKDMVFLHVQLEDGETARVYLWDKIAAAFRSRWNDSKTKPTVILLTTLNSKTLGGVVTLSSTASTRLFFDSDIIETEKLLRYIYTHLNIQVASFICTATITDVMEEYGWYFISCTACKWQLERSETTFICPNFKCKKPNTVGLIRYRFEVKVCDDSGNEGTFVIFDKEALKLVVRQAPDVMNEMSESGENGSNEDSGTATPQCVLDIVGRTCKFQVKVNDFNFKSARTTATVSRIIDDDVQNEKNDGKRQRLN</sequence>
<feature type="domain" description="Replication protein A 70 kDa DNA-binding subunit B/D first OB fold" evidence="1">
    <location>
        <begin position="25"/>
        <end position="112"/>
    </location>
</feature>
<dbReference type="EMBL" id="HG994373">
    <property type="protein sequence ID" value="CAF1759089.1"/>
    <property type="molecule type" value="Genomic_DNA"/>
</dbReference>
<gene>
    <name evidence="2" type="ORF">DARMORV10_C09P44550.1</name>
</gene>
<organism evidence="2">
    <name type="scientific">Brassica napus</name>
    <name type="common">Rape</name>
    <dbReference type="NCBI Taxonomy" id="3708"/>
    <lineage>
        <taxon>Eukaryota</taxon>
        <taxon>Viridiplantae</taxon>
        <taxon>Streptophyta</taxon>
        <taxon>Embryophyta</taxon>
        <taxon>Tracheophyta</taxon>
        <taxon>Spermatophyta</taxon>
        <taxon>Magnoliopsida</taxon>
        <taxon>eudicotyledons</taxon>
        <taxon>Gunneridae</taxon>
        <taxon>Pentapetalae</taxon>
        <taxon>rosids</taxon>
        <taxon>malvids</taxon>
        <taxon>Brassicales</taxon>
        <taxon>Brassicaceae</taxon>
        <taxon>Brassiceae</taxon>
        <taxon>Brassica</taxon>
    </lineage>
</organism>
<evidence type="ECO:0000259" key="1">
    <source>
        <dbReference type="Pfam" id="PF02721"/>
    </source>
</evidence>
<dbReference type="AlphaFoldDB" id="A0A816IZI4"/>
<accession>A0A816IZI4</accession>
<dbReference type="PANTHER" id="PTHR47165">
    <property type="entry name" value="OS03G0429900 PROTEIN"/>
    <property type="match status" value="1"/>
</dbReference>
<dbReference type="InterPro" id="IPR003871">
    <property type="entry name" value="RFA1B/D_OB_1st"/>
</dbReference>
<dbReference type="Proteomes" id="UP001295469">
    <property type="component" value="Chromosome C09"/>
</dbReference>
<dbReference type="PANTHER" id="PTHR47165:SF4">
    <property type="entry name" value="OS03G0429900 PROTEIN"/>
    <property type="match status" value="1"/>
</dbReference>
<dbReference type="Pfam" id="PF02721">
    <property type="entry name" value="DUF223"/>
    <property type="match status" value="1"/>
</dbReference>
<name>A0A816IZI4_BRANA</name>
<protein>
    <submittedName>
        <fullName evidence="2">(rape) hypothetical protein</fullName>
    </submittedName>
</protein>